<name>A0A430A2D4_9ENTE</name>
<dbReference type="Pfam" id="PF03830">
    <property type="entry name" value="PTSIIB_sorb"/>
    <property type="match status" value="1"/>
</dbReference>
<keyword evidence="7" id="KW-0418">Kinase</keyword>
<gene>
    <name evidence="9" type="ORF">CBF37_00895</name>
</gene>
<dbReference type="Gene3D" id="3.40.35.10">
    <property type="entry name" value="Phosphotransferase system, sorbose subfamily IIB component"/>
    <property type="match status" value="1"/>
</dbReference>
<dbReference type="GO" id="GO:0016301">
    <property type="term" value="F:kinase activity"/>
    <property type="evidence" value="ECO:0007669"/>
    <property type="project" value="UniProtKB-KW"/>
</dbReference>
<evidence type="ECO:0000256" key="2">
    <source>
        <dbReference type="ARBA" id="ARBA00022448"/>
    </source>
</evidence>
<dbReference type="InterPro" id="IPR036667">
    <property type="entry name" value="PTS_IIB_sorbose-sp_sf"/>
</dbReference>
<dbReference type="AlphaFoldDB" id="A0A430A2D4"/>
<dbReference type="GO" id="GO:0005737">
    <property type="term" value="C:cytoplasm"/>
    <property type="evidence" value="ECO:0007669"/>
    <property type="project" value="UniProtKB-SubCell"/>
</dbReference>
<protein>
    <submittedName>
        <fullName evidence="9">PTS mannose/fructose/sorbose transporter subunit IIB</fullName>
    </submittedName>
</protein>
<evidence type="ECO:0000313" key="10">
    <source>
        <dbReference type="Proteomes" id="UP000287857"/>
    </source>
</evidence>
<evidence type="ECO:0000256" key="1">
    <source>
        <dbReference type="ARBA" id="ARBA00004496"/>
    </source>
</evidence>
<dbReference type="InterPro" id="IPR004720">
    <property type="entry name" value="PTS_IIB_sorbose-sp"/>
</dbReference>
<dbReference type="GO" id="GO:0009401">
    <property type="term" value="P:phosphoenolpyruvate-dependent sugar phosphotransferase system"/>
    <property type="evidence" value="ECO:0007669"/>
    <property type="project" value="UniProtKB-KW"/>
</dbReference>
<keyword evidence="6" id="KW-0598">Phosphotransferase system</keyword>
<proteinExistence type="predicted"/>
<accession>A0A430A2D4</accession>
<dbReference type="GO" id="GO:0008982">
    <property type="term" value="F:protein-N(PI)-phosphohistidine-sugar phosphotransferase activity"/>
    <property type="evidence" value="ECO:0007669"/>
    <property type="project" value="InterPro"/>
</dbReference>
<evidence type="ECO:0000313" key="9">
    <source>
        <dbReference type="EMBL" id="RSU00600.1"/>
    </source>
</evidence>
<dbReference type="PROSITE" id="PS51101">
    <property type="entry name" value="PTS_EIIB_TYPE_4"/>
    <property type="match status" value="1"/>
</dbReference>
<keyword evidence="3" id="KW-0963">Cytoplasm</keyword>
<keyword evidence="10" id="KW-1185">Reference proteome</keyword>
<sequence length="163" mass="18248">MSEQMKGIIHVRIDDRMIHGQVATQWTNQLNASRIMVINNDVANDDVKKSVVRLAAPPNVRTSIITKETALTNILAGKYAGQRVLVVAVSPVDVQFLIEQGLPITSVNVGNLSRREGTERIRPTINITDIERQAFKDLMDRGVEVTVVQTPRDAKEYLKDFIK</sequence>
<comment type="caution">
    <text evidence="9">The sequence shown here is derived from an EMBL/GenBank/DDBJ whole genome shotgun (WGS) entry which is preliminary data.</text>
</comment>
<evidence type="ECO:0000256" key="3">
    <source>
        <dbReference type="ARBA" id="ARBA00022490"/>
    </source>
</evidence>
<dbReference type="RefSeq" id="WP_042958160.1">
    <property type="nucleotide sequence ID" value="NZ_NGJS01000001.1"/>
</dbReference>
<evidence type="ECO:0000256" key="4">
    <source>
        <dbReference type="ARBA" id="ARBA00022597"/>
    </source>
</evidence>
<keyword evidence="5" id="KW-0808">Transferase</keyword>
<keyword evidence="4" id="KW-0762">Sugar transport</keyword>
<evidence type="ECO:0000256" key="6">
    <source>
        <dbReference type="ARBA" id="ARBA00022683"/>
    </source>
</evidence>
<comment type="subcellular location">
    <subcellularLocation>
        <location evidence="1">Cytoplasm</location>
    </subcellularLocation>
</comment>
<dbReference type="OrthoDB" id="9788818at2"/>
<keyword evidence="2" id="KW-0813">Transport</keyword>
<feature type="domain" description="PTS EIIB type-4" evidence="8">
    <location>
        <begin position="4"/>
        <end position="163"/>
    </location>
</feature>
<reference evidence="9 10" key="1">
    <citation type="submission" date="2017-05" db="EMBL/GenBank/DDBJ databases">
        <title>Vagococcus spp. assemblies.</title>
        <authorList>
            <person name="Gulvik C.A."/>
        </authorList>
    </citation>
    <scope>NUCLEOTIDE SEQUENCE [LARGE SCALE GENOMIC DNA]</scope>
    <source>
        <strain evidence="9 10">SS1995</strain>
    </source>
</reference>
<evidence type="ECO:0000259" key="8">
    <source>
        <dbReference type="PROSITE" id="PS51101"/>
    </source>
</evidence>
<evidence type="ECO:0000256" key="5">
    <source>
        <dbReference type="ARBA" id="ARBA00022679"/>
    </source>
</evidence>
<dbReference type="Proteomes" id="UP000287857">
    <property type="component" value="Unassembled WGS sequence"/>
</dbReference>
<dbReference type="EMBL" id="NGJS01000001">
    <property type="protein sequence ID" value="RSU00600.1"/>
    <property type="molecule type" value="Genomic_DNA"/>
</dbReference>
<organism evidence="9 10">
    <name type="scientific">Vagococcus vulneris</name>
    <dbReference type="NCBI Taxonomy" id="1977869"/>
    <lineage>
        <taxon>Bacteria</taxon>
        <taxon>Bacillati</taxon>
        <taxon>Bacillota</taxon>
        <taxon>Bacilli</taxon>
        <taxon>Lactobacillales</taxon>
        <taxon>Enterococcaceae</taxon>
        <taxon>Vagococcus</taxon>
    </lineage>
</organism>
<dbReference type="SUPFAM" id="SSF52728">
    <property type="entry name" value="PTS IIb component"/>
    <property type="match status" value="1"/>
</dbReference>
<evidence type="ECO:0000256" key="7">
    <source>
        <dbReference type="ARBA" id="ARBA00022777"/>
    </source>
</evidence>